<dbReference type="Gene3D" id="3.30.390.80">
    <property type="entry name" value="DNA repair protein Rad52/59/22"/>
    <property type="match status" value="1"/>
</dbReference>
<dbReference type="Pfam" id="PF04098">
    <property type="entry name" value="Rad52_Rad22"/>
    <property type="match status" value="1"/>
</dbReference>
<organism evidence="6 7">
    <name type="scientific">Arcobacter porcinus</name>
    <dbReference type="NCBI Taxonomy" id="1935204"/>
    <lineage>
        <taxon>Bacteria</taxon>
        <taxon>Pseudomonadati</taxon>
        <taxon>Campylobacterota</taxon>
        <taxon>Epsilonproteobacteria</taxon>
        <taxon>Campylobacterales</taxon>
        <taxon>Arcobacteraceae</taxon>
        <taxon>Arcobacter</taxon>
    </lineage>
</organism>
<dbReference type="Proteomes" id="UP000093159">
    <property type="component" value="Unassembled WGS sequence"/>
</dbReference>
<evidence type="ECO:0000256" key="1">
    <source>
        <dbReference type="ARBA" id="ARBA00006638"/>
    </source>
</evidence>
<dbReference type="InterPro" id="IPR007232">
    <property type="entry name" value="Rad52_Rad59_Rad22"/>
</dbReference>
<dbReference type="RefSeq" id="WP_066179723.1">
    <property type="nucleotide sequence ID" value="NZ_LDIR01000004.1"/>
</dbReference>
<feature type="compositionally biased region" description="Polar residues" evidence="5">
    <location>
        <begin position="144"/>
        <end position="170"/>
    </location>
</feature>
<dbReference type="PANTHER" id="PTHR12132">
    <property type="entry name" value="DNA REPAIR AND RECOMBINATION PROTEIN RAD52, RAD59"/>
    <property type="match status" value="1"/>
</dbReference>
<accession>A0ABX2YAI2</accession>
<name>A0ABX2YAI2_9BACT</name>
<dbReference type="InterPro" id="IPR041247">
    <property type="entry name" value="Rad52_fam"/>
</dbReference>
<comment type="caution">
    <text evidence="6">The sequence shown here is derived from an EMBL/GenBank/DDBJ whole genome shotgun (WGS) entry which is preliminary data.</text>
</comment>
<keyword evidence="2" id="KW-0227">DNA damage</keyword>
<reference evidence="6 7" key="1">
    <citation type="submission" date="2015-05" db="EMBL/GenBank/DDBJ databases">
        <authorList>
            <person name="Rovetto F."/>
            <person name="Cocolin L."/>
            <person name="Illeghems K."/>
            <person name="Van Nieuwerburgh F."/>
            <person name="Houf K."/>
        </authorList>
    </citation>
    <scope>NUCLEOTIDE SEQUENCE [LARGE SCALE GENOMIC DNA]</scope>
    <source>
        <strain evidence="6 7">117434</strain>
    </source>
</reference>
<evidence type="ECO:0000256" key="2">
    <source>
        <dbReference type="ARBA" id="ARBA00022763"/>
    </source>
</evidence>
<gene>
    <name evidence="6" type="ORF">AAX28_01767</name>
</gene>
<evidence type="ECO:0000313" key="6">
    <source>
        <dbReference type="EMBL" id="OCL90286.1"/>
    </source>
</evidence>
<dbReference type="EMBL" id="LDIR01000004">
    <property type="protein sequence ID" value="OCL90286.1"/>
    <property type="molecule type" value="Genomic_DNA"/>
</dbReference>
<keyword evidence="7" id="KW-1185">Reference proteome</keyword>
<protein>
    <submittedName>
        <fullName evidence="6">Rad52/22 family double-strand break repair protein</fullName>
    </submittedName>
</protein>
<sequence length="246" mass="27711">MFDKKQLDILNQELDICRIKTRDKGNISLSYIEGHDVIETANKVFGFGNWSYSISKLEHVSQEQNQNQNQVICYKAIVQVLVHSENHTLDVSREDVGFGTGVSKTLSDAHEGAAKEAVTDALKRAMRSFGNQFGNSLYDKTKNHQANNESIPSSSSRPQQTNYRQSAPTSTVANVTTNHSRNIKQSYDPYEYESLFRIGLDVVEQNGFLIVTGDDIFAKKDSIKACGFRWDGKTKSWYKAIEQEVA</sequence>
<feature type="region of interest" description="Disordered" evidence="5">
    <location>
        <begin position="137"/>
        <end position="170"/>
    </location>
</feature>
<dbReference type="InterPro" id="IPR042525">
    <property type="entry name" value="Rad52_Rad59_Rad22_sf"/>
</dbReference>
<comment type="similarity">
    <text evidence="1">Belongs to the RAD52 family.</text>
</comment>
<dbReference type="PANTHER" id="PTHR12132:SF1">
    <property type="entry name" value="DNA REPAIR PROTEIN RAD52 HOMOLOG"/>
    <property type="match status" value="1"/>
</dbReference>
<keyword evidence="3" id="KW-0233">DNA recombination</keyword>
<evidence type="ECO:0000256" key="5">
    <source>
        <dbReference type="SAM" id="MobiDB-lite"/>
    </source>
</evidence>
<dbReference type="SUPFAM" id="SSF54768">
    <property type="entry name" value="dsRNA-binding domain-like"/>
    <property type="match status" value="1"/>
</dbReference>
<proteinExistence type="inferred from homology"/>
<evidence type="ECO:0000256" key="4">
    <source>
        <dbReference type="ARBA" id="ARBA00023204"/>
    </source>
</evidence>
<evidence type="ECO:0000313" key="7">
    <source>
        <dbReference type="Proteomes" id="UP000093159"/>
    </source>
</evidence>
<evidence type="ECO:0000256" key="3">
    <source>
        <dbReference type="ARBA" id="ARBA00023172"/>
    </source>
</evidence>
<keyword evidence="4" id="KW-0234">DNA repair</keyword>